<dbReference type="RefSeq" id="XP_030639147.1">
    <property type="nucleotide sequence ID" value="XM_030783287.1"/>
</dbReference>
<dbReference type="InterPro" id="IPR040947">
    <property type="entry name" value="SMYLE_N"/>
</dbReference>
<dbReference type="GO" id="GO:0005813">
    <property type="term" value="C:centrosome"/>
    <property type="evidence" value="ECO:0007669"/>
    <property type="project" value="TreeGrafter"/>
</dbReference>
<protein>
    <submittedName>
        <fullName evidence="5">Uncharacterized protein si:ch73-95l15.5</fullName>
    </submittedName>
</protein>
<dbReference type="OrthoDB" id="8662411at2759"/>
<feature type="domain" description="Short myomegalin-like EB1 binding protein N-terminal" evidence="3">
    <location>
        <begin position="185"/>
        <end position="251"/>
    </location>
</feature>
<dbReference type="FunCoup" id="A0A6J2W4S2">
    <property type="interactions" value="26"/>
</dbReference>
<evidence type="ECO:0000256" key="2">
    <source>
        <dbReference type="SAM" id="MobiDB-lite"/>
    </source>
</evidence>
<name>A0A6J2W4S2_CHACN</name>
<dbReference type="GO" id="GO:0007098">
    <property type="term" value="P:centrosome cycle"/>
    <property type="evidence" value="ECO:0007669"/>
    <property type="project" value="TreeGrafter"/>
</dbReference>
<evidence type="ECO:0000259" key="3">
    <source>
        <dbReference type="Pfam" id="PF18615"/>
    </source>
</evidence>
<dbReference type="PANTHER" id="PTHR46501">
    <property type="entry name" value="MYOMEGALIN"/>
    <property type="match status" value="1"/>
</dbReference>
<keyword evidence="1" id="KW-0175">Coiled coil</keyword>
<feature type="coiled-coil region" evidence="1">
    <location>
        <begin position="519"/>
        <end position="585"/>
    </location>
</feature>
<sequence>MTSRKSSEGCRICGGDLQGNQRRWLFAAQHRRRGRPQTPTGSLSRGVLPSSAHSSPWGSTLSLSSSHSLSKSRTLPTTNKDLDLLSILTHILGQDVPRGGSQMDFICGKCASVLERVFKFDTVIARVRALSTERLQKLTLERDKIRQWVRSSFRRSNPGFGVKGSSSEDDWEAGGERGGSAFEGYREMLRDNMALSEFEWWSEKSNSCPHFKKTGKRCKKGKNCEGCDYLRVSDSDYESVCGVPRHLPDQAFSPLALSRDKSRSMPLHWSRAPSLSGSAISATGSTVSLHGPSRTNSVQSVDLVDGLDPFDWPEEQSFDFDIVLREMKNIGIKPLSSPAGSRIPVLGRRGQNGVDAGVSPRAGVVRVLSYGEEDGRMEVGLDGESEDMLTELRDEFLPLQRQVTRGRGHHAVRQLREQLEQAHSRIRVLEAKLKEETKPVTNGSSQPAYPAEFPRVNTENESELMRNMSRSLHSREKVIQECVTLISKFCSEVGAGTEETDKLVKSLLVNAQPDNKGVVDAQLVELREQEQEMRKELEMLRQAAADRERDLNTLNTVLQCNQDVINELRVELATRERDQKELLKEREAWRDRDQALAAVLRERDTLILHLKEKLQSSQKDVQALSDSVIGQGVSGGGAEAALARQLQEKDALLTAWLKEREEQGTIVKQEVSKLSTALEEAQTTLQDQRQNHAQAISALTDQLRQAQNQLKERAKQKREAEQAWRTEKREREETERTLNDSLLKRNELIEQILSDSEVRDSMLTELQHNIFSKLEPRTALKHTL</sequence>
<proteinExistence type="predicted"/>
<feature type="compositionally biased region" description="Basic and acidic residues" evidence="2">
    <location>
        <begin position="710"/>
        <end position="737"/>
    </location>
</feature>
<dbReference type="GO" id="GO:0090063">
    <property type="term" value="P:positive regulation of microtubule nucleation"/>
    <property type="evidence" value="ECO:0007669"/>
    <property type="project" value="TreeGrafter"/>
</dbReference>
<dbReference type="InParanoid" id="A0A6J2W4S2"/>
<evidence type="ECO:0000256" key="1">
    <source>
        <dbReference type="SAM" id="Coils"/>
    </source>
</evidence>
<organism evidence="4 5">
    <name type="scientific">Chanos chanos</name>
    <name type="common">Milkfish</name>
    <name type="synonym">Mugil chanos</name>
    <dbReference type="NCBI Taxonomy" id="29144"/>
    <lineage>
        <taxon>Eukaryota</taxon>
        <taxon>Metazoa</taxon>
        <taxon>Chordata</taxon>
        <taxon>Craniata</taxon>
        <taxon>Vertebrata</taxon>
        <taxon>Euteleostomi</taxon>
        <taxon>Actinopterygii</taxon>
        <taxon>Neopterygii</taxon>
        <taxon>Teleostei</taxon>
        <taxon>Ostariophysi</taxon>
        <taxon>Gonorynchiformes</taxon>
        <taxon>Chanidae</taxon>
        <taxon>Chanos</taxon>
    </lineage>
</organism>
<dbReference type="GO" id="GO:1903358">
    <property type="term" value="P:regulation of Golgi organization"/>
    <property type="evidence" value="ECO:0007669"/>
    <property type="project" value="TreeGrafter"/>
</dbReference>
<dbReference type="PANTHER" id="PTHR46501:SF6">
    <property type="entry name" value="SI:CH73-95L15.5"/>
    <property type="match status" value="1"/>
</dbReference>
<dbReference type="GO" id="GO:0005794">
    <property type="term" value="C:Golgi apparatus"/>
    <property type="evidence" value="ECO:0007669"/>
    <property type="project" value="TreeGrafter"/>
</dbReference>
<feature type="region of interest" description="Disordered" evidence="2">
    <location>
        <begin position="30"/>
        <end position="56"/>
    </location>
</feature>
<reference evidence="5" key="1">
    <citation type="submission" date="2025-08" db="UniProtKB">
        <authorList>
            <consortium name="RefSeq"/>
        </authorList>
    </citation>
    <scope>IDENTIFICATION</scope>
</reference>
<gene>
    <name evidence="5" type="primary">si:ch73-95l15.5</name>
</gene>
<accession>A0A6J2W4S2</accession>
<dbReference type="GO" id="GO:0060090">
    <property type="term" value="F:molecular adaptor activity"/>
    <property type="evidence" value="ECO:0007669"/>
    <property type="project" value="TreeGrafter"/>
</dbReference>
<evidence type="ECO:0000313" key="5">
    <source>
        <dbReference type="RefSeq" id="XP_030639147.1"/>
    </source>
</evidence>
<evidence type="ECO:0000313" key="4">
    <source>
        <dbReference type="Proteomes" id="UP000504632"/>
    </source>
</evidence>
<dbReference type="Pfam" id="PF18615">
    <property type="entry name" value="SMYLE_N"/>
    <property type="match status" value="1"/>
</dbReference>
<dbReference type="GeneID" id="115819785"/>
<feature type="region of interest" description="Disordered" evidence="2">
    <location>
        <begin position="709"/>
        <end position="737"/>
    </location>
</feature>
<dbReference type="InterPro" id="IPR052593">
    <property type="entry name" value="MT-associated_AKAP9-binding"/>
</dbReference>
<dbReference type="Proteomes" id="UP000504632">
    <property type="component" value="Chromosome 8"/>
</dbReference>
<keyword evidence="4" id="KW-1185">Reference proteome</keyword>
<dbReference type="AlphaFoldDB" id="A0A6J2W4S2"/>